<evidence type="ECO:0000313" key="1">
    <source>
        <dbReference type="EMBL" id="AWW28882.1"/>
    </source>
</evidence>
<name>A0A2Z4ID15_9BACT</name>
<evidence type="ECO:0008006" key="3">
    <source>
        <dbReference type="Google" id="ProtNLM"/>
    </source>
</evidence>
<dbReference type="InterPro" id="IPR035093">
    <property type="entry name" value="RelE/ParE_toxin_dom_sf"/>
</dbReference>
<dbReference type="AlphaFoldDB" id="A0A2Z4ID15"/>
<reference evidence="1 2" key="1">
    <citation type="submission" date="2018-06" db="EMBL/GenBank/DDBJ databases">
        <title>Echinicola strongylocentroti sp. nov., isolated from a sea urchin Strongylocentrotus intermedius.</title>
        <authorList>
            <person name="Bae S.S."/>
        </authorList>
    </citation>
    <scope>NUCLEOTIDE SEQUENCE [LARGE SCALE GENOMIC DNA]</scope>
    <source>
        <strain evidence="1 2">MEBiC08714</strain>
    </source>
</reference>
<protein>
    <recommendedName>
        <fullName evidence="3">Type II toxin-antitoxin system RelE/ParE family toxin</fullName>
    </recommendedName>
</protein>
<dbReference type="EMBL" id="CP030041">
    <property type="protein sequence ID" value="AWW28882.1"/>
    <property type="molecule type" value="Genomic_DNA"/>
</dbReference>
<accession>A0A2Z4ID15</accession>
<dbReference type="OrthoDB" id="1098070at2"/>
<dbReference type="RefSeq" id="WP_112782303.1">
    <property type="nucleotide sequence ID" value="NZ_CP030041.1"/>
</dbReference>
<proteinExistence type="predicted"/>
<dbReference type="Proteomes" id="UP000248688">
    <property type="component" value="Chromosome"/>
</dbReference>
<keyword evidence="2" id="KW-1185">Reference proteome</keyword>
<dbReference type="Gene3D" id="3.30.2310.20">
    <property type="entry name" value="RelE-like"/>
    <property type="match status" value="1"/>
</dbReference>
<sequence length="73" mass="8678">MGRKGHHEVNDRLQSILELIVERPEIYPTSGKKKQVKRCVISKQTSLYYQIKKDKIELITLFDNRRNPAKRQL</sequence>
<gene>
    <name evidence="1" type="ORF">DN752_01340</name>
</gene>
<dbReference type="KEGG" id="est:DN752_01340"/>
<evidence type="ECO:0000313" key="2">
    <source>
        <dbReference type="Proteomes" id="UP000248688"/>
    </source>
</evidence>
<organism evidence="1 2">
    <name type="scientific">Echinicola strongylocentroti</name>
    <dbReference type="NCBI Taxonomy" id="1795355"/>
    <lineage>
        <taxon>Bacteria</taxon>
        <taxon>Pseudomonadati</taxon>
        <taxon>Bacteroidota</taxon>
        <taxon>Cytophagia</taxon>
        <taxon>Cytophagales</taxon>
        <taxon>Cyclobacteriaceae</taxon>
        <taxon>Echinicola</taxon>
    </lineage>
</organism>